<organism evidence="1">
    <name type="scientific">Anguilla anguilla</name>
    <name type="common">European freshwater eel</name>
    <name type="synonym">Muraena anguilla</name>
    <dbReference type="NCBI Taxonomy" id="7936"/>
    <lineage>
        <taxon>Eukaryota</taxon>
        <taxon>Metazoa</taxon>
        <taxon>Chordata</taxon>
        <taxon>Craniata</taxon>
        <taxon>Vertebrata</taxon>
        <taxon>Euteleostomi</taxon>
        <taxon>Actinopterygii</taxon>
        <taxon>Neopterygii</taxon>
        <taxon>Teleostei</taxon>
        <taxon>Anguilliformes</taxon>
        <taxon>Anguillidae</taxon>
        <taxon>Anguilla</taxon>
    </lineage>
</organism>
<sequence length="32" mass="3693">MTNSDSQIMHVACCIHTCFKLILACENIFFKM</sequence>
<evidence type="ECO:0000313" key="1">
    <source>
        <dbReference type="EMBL" id="JAH35366.1"/>
    </source>
</evidence>
<name>A0A0E9S260_ANGAN</name>
<proteinExistence type="predicted"/>
<dbReference type="EMBL" id="GBXM01073211">
    <property type="protein sequence ID" value="JAH35366.1"/>
    <property type="molecule type" value="Transcribed_RNA"/>
</dbReference>
<reference evidence="1" key="2">
    <citation type="journal article" date="2015" name="Fish Shellfish Immunol.">
        <title>Early steps in the European eel (Anguilla anguilla)-Vibrio vulnificus interaction in the gills: Role of the RtxA13 toxin.</title>
        <authorList>
            <person name="Callol A."/>
            <person name="Pajuelo D."/>
            <person name="Ebbesson L."/>
            <person name="Teles M."/>
            <person name="MacKenzie S."/>
            <person name="Amaro C."/>
        </authorList>
    </citation>
    <scope>NUCLEOTIDE SEQUENCE</scope>
</reference>
<reference evidence="1" key="1">
    <citation type="submission" date="2014-11" db="EMBL/GenBank/DDBJ databases">
        <authorList>
            <person name="Amaro Gonzalez C."/>
        </authorList>
    </citation>
    <scope>NUCLEOTIDE SEQUENCE</scope>
</reference>
<protein>
    <submittedName>
        <fullName evidence="1">Uncharacterized protein</fullName>
    </submittedName>
</protein>
<accession>A0A0E9S260</accession>
<dbReference type="AlphaFoldDB" id="A0A0E9S260"/>